<keyword evidence="2" id="KW-1185">Reference proteome</keyword>
<dbReference type="EMBL" id="CP146022">
    <property type="protein sequence ID" value="WWQ62204.1"/>
    <property type="molecule type" value="Genomic_DNA"/>
</dbReference>
<reference evidence="1" key="1">
    <citation type="journal article" date="2025" name="Int. J. Syst. Evol. Microbiol.">
        <title>Streptomyces citrinus sp. nov., with yellow diffusible pigment.</title>
        <authorList>
            <person name="He Y."/>
            <person name="Yang E."/>
            <person name="Xu J."/>
            <person name="Sun Y."/>
            <person name="Sun L."/>
        </authorList>
    </citation>
    <scope>NUCLEOTIDE SEQUENCE</scope>
    <source>
        <strain evidence="1">Q6</strain>
    </source>
</reference>
<organism evidence="1 2">
    <name type="scientific">Streptomyces citrinus</name>
    <dbReference type="NCBI Taxonomy" id="3118173"/>
    <lineage>
        <taxon>Bacteria</taxon>
        <taxon>Bacillati</taxon>
        <taxon>Actinomycetota</taxon>
        <taxon>Actinomycetes</taxon>
        <taxon>Kitasatosporales</taxon>
        <taxon>Streptomycetaceae</taxon>
        <taxon>Streptomyces</taxon>
    </lineage>
</organism>
<protein>
    <submittedName>
        <fullName evidence="1">Uncharacterized protein</fullName>
    </submittedName>
</protein>
<sequence>MTDGDMAVALKPAGFRFVQRVYGEIRTPELPPGYSPASARPEHGRFDSRPDEVADVDEPGLADKVNASWYRMAVDHGLFSEEREFLLAVDFALPEDEDVEGEYRGWARVRLLDEWDVVRSEVAQFRSSMGDLLTERFVPEFTVVSLDGQVLMNTTVWGKGTVSTIAIRP</sequence>
<proteinExistence type="predicted"/>
<accession>A0ACD5A513</accession>
<evidence type="ECO:0000313" key="1">
    <source>
        <dbReference type="EMBL" id="WWQ62204.1"/>
    </source>
</evidence>
<dbReference type="Proteomes" id="UP001432251">
    <property type="component" value="Chromosome"/>
</dbReference>
<name>A0ACD5A513_9ACTN</name>
<gene>
    <name evidence="1" type="ORF">V2W30_01675</name>
</gene>
<evidence type="ECO:0000313" key="2">
    <source>
        <dbReference type="Proteomes" id="UP001432251"/>
    </source>
</evidence>